<dbReference type="PANTHER" id="PTHR37685">
    <property type="entry name" value="GEO11136P1-RELATED"/>
    <property type="match status" value="1"/>
</dbReference>
<dbReference type="Pfam" id="PF15868">
    <property type="entry name" value="MBF2"/>
    <property type="match status" value="1"/>
</dbReference>
<proteinExistence type="evidence at transcript level"/>
<dbReference type="EMBL" id="MF683317">
    <property type="protein sequence ID" value="ATU82458.1"/>
    <property type="molecule type" value="mRNA"/>
</dbReference>
<organism evidence="2">
    <name type="scientific">Lethocerus distinctifemur</name>
    <dbReference type="NCBI Taxonomy" id="280095"/>
    <lineage>
        <taxon>Eukaryota</taxon>
        <taxon>Metazoa</taxon>
        <taxon>Ecdysozoa</taxon>
        <taxon>Arthropoda</taxon>
        <taxon>Hexapoda</taxon>
        <taxon>Insecta</taxon>
        <taxon>Pterygota</taxon>
        <taxon>Neoptera</taxon>
        <taxon>Paraneoptera</taxon>
        <taxon>Hemiptera</taxon>
        <taxon>Heteroptera</taxon>
        <taxon>Panheteroptera</taxon>
        <taxon>Nepomorpha</taxon>
        <taxon>Belostomatidae</taxon>
        <taxon>Lethocerinae</taxon>
        <taxon>Lethocerus</taxon>
    </lineage>
</organism>
<reference evidence="2" key="1">
    <citation type="journal article" date="2018" name="Cell. Mol. Life Sci.">
        <title>Giant fish-killing water bug reveals ancient and dynamic venom evolution in Heteroptera.</title>
        <authorList>
            <person name="Walker A.A."/>
            <person name="Hernandez-Vargas M.J."/>
            <person name="Corzo G."/>
            <person name="Fry B.G."/>
            <person name="King G.F."/>
        </authorList>
    </citation>
    <scope>NUCLEOTIDE SEQUENCE</scope>
</reference>
<keyword evidence="1" id="KW-0732">Signal</keyword>
<accession>A0A2K8JU14</accession>
<name>A0A2K8JU14_9HEMI</name>
<sequence length="125" mass="14006">MKYLVTILLLALAAQYSHQADCDAKGSHDSVWGTRHPTDKVIYEKRVKLDYKILRKQSVDVYFPPKGSFNDYVISRIEAYDQQSDGTGGCAFISNGGVGQTAVTFHLKTQRGEGLDFLIKIYAQK</sequence>
<dbReference type="InterPro" id="IPR031734">
    <property type="entry name" value="MBF2"/>
</dbReference>
<evidence type="ECO:0000256" key="1">
    <source>
        <dbReference type="SAM" id="SignalP"/>
    </source>
</evidence>
<evidence type="ECO:0000313" key="2">
    <source>
        <dbReference type="EMBL" id="ATU82458.1"/>
    </source>
</evidence>
<dbReference type="PANTHER" id="PTHR37685:SF1">
    <property type="entry name" value="GEO11136P1-RELATED"/>
    <property type="match status" value="1"/>
</dbReference>
<feature type="chain" id="PRO_5014959624" evidence="1">
    <location>
        <begin position="20"/>
        <end position="125"/>
    </location>
</feature>
<feature type="signal peptide" evidence="1">
    <location>
        <begin position="1"/>
        <end position="19"/>
    </location>
</feature>
<protein>
    <submittedName>
        <fullName evidence="2">Venom protein family 3 protein 2</fullName>
    </submittedName>
</protein>
<dbReference type="AlphaFoldDB" id="A0A2K8JU14"/>